<evidence type="ECO:0000313" key="4">
    <source>
        <dbReference type="EMBL" id="RIY41071.1"/>
    </source>
</evidence>
<proteinExistence type="inferred from homology"/>
<dbReference type="PROSITE" id="PS51192">
    <property type="entry name" value="HELICASE_ATP_BIND_1"/>
    <property type="match status" value="1"/>
</dbReference>
<dbReference type="Pfam" id="PF13871">
    <property type="entry name" value="Helicase_C_4"/>
    <property type="match status" value="1"/>
</dbReference>
<dbReference type="PANTHER" id="PTHR12706:SF30">
    <property type="entry name" value="PROTEIN STRAWBERRY NOTCH-RELATED"/>
    <property type="match status" value="1"/>
</dbReference>
<dbReference type="InterPro" id="IPR039187">
    <property type="entry name" value="SNO_AAA"/>
</dbReference>
<feature type="domain" description="Helicase ATP-binding" evidence="3">
    <location>
        <begin position="563"/>
        <end position="755"/>
    </location>
</feature>
<protein>
    <recommendedName>
        <fullName evidence="3">Helicase ATP-binding domain-containing protein</fullName>
    </recommendedName>
</protein>
<dbReference type="Pfam" id="PF13872">
    <property type="entry name" value="AAA_34"/>
    <property type="match status" value="1"/>
</dbReference>
<dbReference type="PANTHER" id="PTHR12706">
    <property type="entry name" value="STRAWBERRY NOTCH-RELATED"/>
    <property type="match status" value="1"/>
</dbReference>
<keyword evidence="2" id="KW-0175">Coiled coil</keyword>
<name>A0A3A1YU75_9BURK</name>
<reference evidence="4 5" key="1">
    <citation type="submission" date="2017-08" db="EMBL/GenBank/DDBJ databases">
        <title>Pusillimonas indicus sp. nov., a member of the family Alcaligenaceae isolated from surface seawater.</title>
        <authorList>
            <person name="Li J."/>
        </authorList>
    </citation>
    <scope>NUCLEOTIDE SEQUENCE [LARGE SCALE GENOMIC DNA]</scope>
    <source>
        <strain evidence="4 5">L52-1-41</strain>
    </source>
</reference>
<sequence length="2096" mass="234358">MSDRKQRWINLNDSNGAQLKIMPYNKGAAHYLVISGVAPKSELFQQLINQAGFVASSSGVLLVRKVKRGELVNAEQFRPFWPQASAELMSPKAFILPDPTIVKAKPQQEDTTEQEQAQAQQAQDIASLIQSATYLGYNASGDKVYERPAGRFIVAGEQAVFEESQEMPRPMFLRCRTNTDLRQAVAGFLMAVEKGESLRETDLARFVSAIWAKDVEQLTAEQWINLASNVDTQLAANLLNNATTAPSAWGDALYFEQMIACLPQIRSQAKAYTGSMPLAILTQRLLGAFGQNDVLQVEGAVNPLTFGLNEQQAKLANNLPNQVTSYWQKAALRFEPAGQDESDPVEPVTHLVAEIELDESTQDKLVQLSTQLDQDATAVFQLRLNSEPGQLDSKTKNLLLALENIGVIEQVFDMPQRLLRDGRDDQGVRLILFRKTNTHLRREYSQKQLLAVAQSWDVAKTITDETLVRLQRPDDGTDESISLDYLTRAENKLQRPYLAMSRIGPSSTMVPKNIQSSLGYALSNLEQEYGHIDDYVRGELGIGSEFLSESFSPEQIDAIGLILRRFLDQKGFILGDETGIGKGRTIAAAITWALKNNYPVIFFTDKSTLFSDLARDLKDIGEWDRVKPLITNADGNILDIGNDGQVLASATPPKALTSMIEKDEPFWKYGANIVFTTYSQLNQENSAKGAWLARHCKNAIVVTDEAHIAAGSDSNIAENLYQITQSAAAVLYSSATWAKNARNLRLYARAFPDNLSTVVLSDLITRGGQDFSEIFSGMLAMDGAFIRREHDLSKIDFEVVIDEPRKERNEGLVGQVSEILGLMTMLSGDIKHALQRINLDTQQVITEASDAYRAIRTMVGAASASELSTIAKARKTQIEEGIRALEQAREQAATQGSSQIPLAYEYVMPDEQASEAADRHNSEVNELRQAGLVATDQAQLVTLERINEWLSMARNDVQTITNFENSQLKLARTVSNNGAHLFKSSFGTGSAIYQSMRRTMAALLVDAAVERAVTAVQEGRKPVIVFEETGESFVNRLIEQEIDTIQDQIKQSQSPSADRLTKALADQLAKNARKDNLVDDIRMPVLGDMMRNLLTKVGGVEVKEPDSEVSLKNADTKRIRAIRQLKDVPGVGAELVERYEKGLAEISAKIDALPEMPIVTVDAIRTKLAQAGINSREISGRTYQLDPIEGQGNRARLSRRDRSKAAIMKSVSDFNNTNDTHALIINIAAATGLSMHSSPRFKNTSQRELIEFQIPEDPIVRVQLLGRVNRFDQLIPPQISTLATGLFAEYRSLMMQNKKLQDLSANIRSSRDNAAVIDTVSDILNPMGDRVAHEFLMENPGIAARLDIPLTRLQMTTGMASLLTQRLVLLAPNAQRAVYDEVLEAYSDALIEKQLEDGGQDSYDWRAKTVSTYKAWGPPQELAIDTAFDSPVNFNMVEYTEDYQPIQWEQMRAQIAQSSTELLEDERITKAPTIGVKKLNTARATQLHDSPANAFVKQLLSAIEQEKSSLAATQNLSQQSDALIAGKWLSIKALNSSNHELQAFAVLVSKSGKSAYLYNVHRGRATQYYLDIERAKNNVDNPELHSSLKSVRKFKCDKDHWVDRQFNACWGSIDPDIDLVEFQGIVDKADRVFEAKKVMALSDSEFDSIDEALISSIENSVQIIYKRQLFLKEILPSLVPGTLLSFTNADNGFYFWQDKALIVGVDLPPINRESSLSKWKFHIVRAGETRIQSLSASSLLKMTDFKVHLDTNEQNEQTFTTRCSINSAQNVINRFMGESYLNELKNSIQMYTPGPRVRRHSILSGNMFEAEQWARATKMGRPIIYSDEHGAKHRAIEIKRSLFGTRQSLNGIEFPVRLSESRLISAFFKRCREHFELTAQQGNGNALYALSTTFKSAVDLNRNNEIKSDLLVYNPQRHVLTMELSKAEKDRAVRMMRQAFAKDKAKWCDERNENPNDDSCTYPLKLTTRSQRTPAGQTTTYVGIALPTEPEQQDRFLKVLSDGLGLQLYVPRNHYRVANIAREVEQVHYEQLGQELLQRREQRLQAAARRKEMLETLEKAFDDRASDEDEPDDLAIADLALDPLVDDRSQSERQCG</sequence>
<dbReference type="SMART" id="SM00487">
    <property type="entry name" value="DEXDc"/>
    <property type="match status" value="1"/>
</dbReference>
<dbReference type="OrthoDB" id="9784823at2"/>
<dbReference type="InterPro" id="IPR026741">
    <property type="entry name" value="SNO"/>
</dbReference>
<comment type="caution">
    <text evidence="4">The sequence shown here is derived from an EMBL/GenBank/DDBJ whole genome shotgun (WGS) entry which is preliminary data.</text>
</comment>
<dbReference type="RefSeq" id="WP_119516072.1">
    <property type="nucleotide sequence ID" value="NZ_NQYH01000005.1"/>
</dbReference>
<dbReference type="EMBL" id="NQYH01000005">
    <property type="protein sequence ID" value="RIY41071.1"/>
    <property type="molecule type" value="Genomic_DNA"/>
</dbReference>
<organism evidence="4 5">
    <name type="scientific">Neopusillimonas maritima</name>
    <dbReference type="NCBI Taxonomy" id="2026239"/>
    <lineage>
        <taxon>Bacteria</taxon>
        <taxon>Pseudomonadati</taxon>
        <taxon>Pseudomonadota</taxon>
        <taxon>Betaproteobacteria</taxon>
        <taxon>Burkholderiales</taxon>
        <taxon>Alcaligenaceae</taxon>
        <taxon>Neopusillimonas</taxon>
    </lineage>
</organism>
<dbReference type="InterPro" id="IPR026937">
    <property type="entry name" value="SBNO_Helicase_C_dom"/>
</dbReference>
<accession>A0A3A1YU75</accession>
<evidence type="ECO:0000256" key="1">
    <source>
        <dbReference type="ARBA" id="ARBA00006992"/>
    </source>
</evidence>
<dbReference type="SUPFAM" id="SSF52540">
    <property type="entry name" value="P-loop containing nucleoside triphosphate hydrolases"/>
    <property type="match status" value="1"/>
</dbReference>
<dbReference type="Gene3D" id="3.40.50.300">
    <property type="entry name" value="P-loop containing nucleotide triphosphate hydrolases"/>
    <property type="match status" value="1"/>
</dbReference>
<evidence type="ECO:0000256" key="2">
    <source>
        <dbReference type="SAM" id="Coils"/>
    </source>
</evidence>
<dbReference type="InterPro" id="IPR027417">
    <property type="entry name" value="P-loop_NTPase"/>
</dbReference>
<feature type="coiled-coil region" evidence="2">
    <location>
        <begin position="875"/>
        <end position="930"/>
    </location>
</feature>
<dbReference type="GO" id="GO:0006355">
    <property type="term" value="P:regulation of DNA-templated transcription"/>
    <property type="evidence" value="ECO:0007669"/>
    <property type="project" value="InterPro"/>
</dbReference>
<dbReference type="InterPro" id="IPR014001">
    <property type="entry name" value="Helicase_ATP-bd"/>
</dbReference>
<dbReference type="Proteomes" id="UP000266206">
    <property type="component" value="Unassembled WGS sequence"/>
</dbReference>
<evidence type="ECO:0000259" key="3">
    <source>
        <dbReference type="PROSITE" id="PS51192"/>
    </source>
</evidence>
<evidence type="ECO:0000313" key="5">
    <source>
        <dbReference type="Proteomes" id="UP000266206"/>
    </source>
</evidence>
<comment type="similarity">
    <text evidence="1">Belongs to the SBNO family.</text>
</comment>
<gene>
    <name evidence="4" type="ORF">CJP73_07945</name>
</gene>